<dbReference type="SUPFAM" id="SSF63825">
    <property type="entry name" value="YWTD domain"/>
    <property type="match status" value="1"/>
</dbReference>
<sequence>MKGIIRFLLSFFIFFLSLGPFIYGKSVHAESASKLINLSFTPYDTALDPVKPIIYMTELGSPKLYAINYSTGEIKQLTLPYPAERLDYYNNKIYVTQQKMNHTHYTTAPRFGAIAEVDTENFNVSNTLDIDEDPYDIAVDKDGFIYISPGSDQHGNLRVYSMKDKTEITQDKAKTSMYEWADIRYNPKTSKIYAINTNLSPTDIKAYEIEKGVVQKSYGSPYQREYHISTFTKFSPDGLKIYNASGNVFSLAPN</sequence>
<dbReference type="Gene3D" id="2.130.10.10">
    <property type="entry name" value="YVTN repeat-like/Quinoprotein amine dehydrogenase"/>
    <property type="match status" value="1"/>
</dbReference>
<dbReference type="InterPro" id="IPR015943">
    <property type="entry name" value="WD40/YVTN_repeat-like_dom_sf"/>
</dbReference>
<name>A0ABW8R9P4_9BACI</name>
<reference evidence="1 2" key="1">
    <citation type="submission" date="2024-11" db="EMBL/GenBank/DDBJ databases">
        <authorList>
            <person name="Lucas J.A."/>
        </authorList>
    </citation>
    <scope>NUCLEOTIDE SEQUENCE [LARGE SCALE GENOMIC DNA]</scope>
    <source>
        <strain evidence="1 2">Z 5.4</strain>
    </source>
</reference>
<organism evidence="1 2">
    <name type="scientific">Bacillus salipaludis</name>
    <dbReference type="NCBI Taxonomy" id="2547811"/>
    <lineage>
        <taxon>Bacteria</taxon>
        <taxon>Bacillati</taxon>
        <taxon>Bacillota</taxon>
        <taxon>Bacilli</taxon>
        <taxon>Bacillales</taxon>
        <taxon>Bacillaceae</taxon>
        <taxon>Bacillus</taxon>
    </lineage>
</organism>
<proteinExistence type="predicted"/>
<accession>A0ABW8R9P4</accession>
<evidence type="ECO:0000313" key="1">
    <source>
        <dbReference type="EMBL" id="MFK9090167.1"/>
    </source>
</evidence>
<protein>
    <submittedName>
        <fullName evidence="1">YncE family protein</fullName>
    </submittedName>
</protein>
<gene>
    <name evidence="1" type="ORF">ACJEBI_01555</name>
</gene>
<keyword evidence="2" id="KW-1185">Reference proteome</keyword>
<comment type="caution">
    <text evidence="1">The sequence shown here is derived from an EMBL/GenBank/DDBJ whole genome shotgun (WGS) entry which is preliminary data.</text>
</comment>
<dbReference type="RefSeq" id="WP_406578868.1">
    <property type="nucleotide sequence ID" value="NZ_JBJHQH010000001.1"/>
</dbReference>
<dbReference type="Proteomes" id="UP001623041">
    <property type="component" value="Unassembled WGS sequence"/>
</dbReference>
<evidence type="ECO:0000313" key="2">
    <source>
        <dbReference type="Proteomes" id="UP001623041"/>
    </source>
</evidence>
<dbReference type="EMBL" id="JBJHQH010000001">
    <property type="protein sequence ID" value="MFK9090167.1"/>
    <property type="molecule type" value="Genomic_DNA"/>
</dbReference>